<evidence type="ECO:0000256" key="1">
    <source>
        <dbReference type="SAM" id="Coils"/>
    </source>
</evidence>
<feature type="non-terminal residue" evidence="2">
    <location>
        <position position="1"/>
    </location>
</feature>
<dbReference type="EMBL" id="HACM01003145">
    <property type="protein sequence ID" value="CRZ03587.1"/>
    <property type="molecule type" value="Transcribed_RNA"/>
</dbReference>
<keyword evidence="1" id="KW-0175">Coiled coil</keyword>
<sequence>TNQLPPITITSPTCSQTSPLTSTISHQIQGLLQENVTLQNARLEQERRCKQALEENERLTEKVRNLEKIFIEDNFGTPRPDTQANLSPMLHSGHEFDSVEYKELLTLRRSNLKLRAELDKRDR</sequence>
<dbReference type="AlphaFoldDB" id="A0A0H5QPQ1"/>
<feature type="non-terminal residue" evidence="2">
    <location>
        <position position="123"/>
    </location>
</feature>
<evidence type="ECO:0000313" key="2">
    <source>
        <dbReference type="EMBL" id="CRZ03587.1"/>
    </source>
</evidence>
<accession>A0A0H5QPQ1</accession>
<protein>
    <submittedName>
        <fullName evidence="2">Uncharacterized protein</fullName>
    </submittedName>
</protein>
<name>A0A0H5QPQ1_9EUKA</name>
<reference evidence="2" key="1">
    <citation type="submission" date="2015-04" db="EMBL/GenBank/DDBJ databases">
        <title>The genome sequence of the plant pathogenic Rhizarian Plasmodiophora brassicae reveals insights in its biotrophic life cycle and the origin of chitin synthesis.</title>
        <authorList>
            <person name="Schwelm A."/>
            <person name="Fogelqvist J."/>
            <person name="Knaust A."/>
            <person name="Julke S."/>
            <person name="Lilja T."/>
            <person name="Dhandapani V."/>
            <person name="Bonilla-Rosso G."/>
            <person name="Karlsson M."/>
            <person name="Shevchenko A."/>
            <person name="Choi S.R."/>
            <person name="Kim H.G."/>
            <person name="Park J.Y."/>
            <person name="Lim Y.P."/>
            <person name="Ludwig-Muller J."/>
            <person name="Dixelius C."/>
        </authorList>
    </citation>
    <scope>NUCLEOTIDE SEQUENCE</scope>
    <source>
        <tissue evidence="2">Potato root galls</tissue>
    </source>
</reference>
<feature type="coiled-coil region" evidence="1">
    <location>
        <begin position="28"/>
        <end position="69"/>
    </location>
</feature>
<organism evidence="2">
    <name type="scientific">Spongospora subterranea</name>
    <dbReference type="NCBI Taxonomy" id="70186"/>
    <lineage>
        <taxon>Eukaryota</taxon>
        <taxon>Sar</taxon>
        <taxon>Rhizaria</taxon>
        <taxon>Endomyxa</taxon>
        <taxon>Phytomyxea</taxon>
        <taxon>Plasmodiophorida</taxon>
        <taxon>Plasmodiophoridae</taxon>
        <taxon>Spongospora</taxon>
    </lineage>
</organism>
<proteinExistence type="predicted"/>